<protein>
    <submittedName>
        <fullName evidence="2">Uncharacterized protein</fullName>
    </submittedName>
</protein>
<proteinExistence type="predicted"/>
<feature type="region of interest" description="Disordered" evidence="1">
    <location>
        <begin position="1"/>
        <end position="28"/>
    </location>
</feature>
<reference evidence="2 3" key="1">
    <citation type="journal article" date="2024" name="Ann. Entomol. Soc. Am.">
        <title>Genomic analyses of the southern and eastern yellowjacket wasps (Hymenoptera: Vespidae) reveal evolutionary signatures of social life.</title>
        <authorList>
            <person name="Catto M.A."/>
            <person name="Caine P.B."/>
            <person name="Orr S.E."/>
            <person name="Hunt B.G."/>
            <person name="Goodisman M.A.D."/>
        </authorList>
    </citation>
    <scope>NUCLEOTIDE SEQUENCE [LARGE SCALE GENOMIC DNA]</scope>
    <source>
        <strain evidence="2">232</strain>
        <tissue evidence="2">Head and thorax</tissue>
    </source>
</reference>
<sequence>IPAHIPGPLQDREPEDSRSGKLEGDEKG</sequence>
<evidence type="ECO:0000313" key="2">
    <source>
        <dbReference type="EMBL" id="KAL2744195.1"/>
    </source>
</evidence>
<evidence type="ECO:0000256" key="1">
    <source>
        <dbReference type="SAM" id="MobiDB-lite"/>
    </source>
</evidence>
<feature type="non-terminal residue" evidence="2">
    <location>
        <position position="1"/>
    </location>
</feature>
<keyword evidence="3" id="KW-1185">Reference proteome</keyword>
<dbReference type="EMBL" id="JAYRBN010000050">
    <property type="protein sequence ID" value="KAL2744195.1"/>
    <property type="molecule type" value="Genomic_DNA"/>
</dbReference>
<name>A0ABD2CGM1_VESMC</name>
<dbReference type="Proteomes" id="UP001607303">
    <property type="component" value="Unassembled WGS sequence"/>
</dbReference>
<gene>
    <name evidence="2" type="ORF">V1477_006737</name>
</gene>
<accession>A0ABD2CGM1</accession>
<feature type="compositionally biased region" description="Basic and acidic residues" evidence="1">
    <location>
        <begin position="10"/>
        <end position="28"/>
    </location>
</feature>
<comment type="caution">
    <text evidence="2">The sequence shown here is derived from an EMBL/GenBank/DDBJ whole genome shotgun (WGS) entry which is preliminary data.</text>
</comment>
<evidence type="ECO:0000313" key="3">
    <source>
        <dbReference type="Proteomes" id="UP001607303"/>
    </source>
</evidence>
<organism evidence="2 3">
    <name type="scientific">Vespula maculifrons</name>
    <name type="common">Eastern yellow jacket</name>
    <name type="synonym">Wasp</name>
    <dbReference type="NCBI Taxonomy" id="7453"/>
    <lineage>
        <taxon>Eukaryota</taxon>
        <taxon>Metazoa</taxon>
        <taxon>Ecdysozoa</taxon>
        <taxon>Arthropoda</taxon>
        <taxon>Hexapoda</taxon>
        <taxon>Insecta</taxon>
        <taxon>Pterygota</taxon>
        <taxon>Neoptera</taxon>
        <taxon>Endopterygota</taxon>
        <taxon>Hymenoptera</taxon>
        <taxon>Apocrita</taxon>
        <taxon>Aculeata</taxon>
        <taxon>Vespoidea</taxon>
        <taxon>Vespidae</taxon>
        <taxon>Vespinae</taxon>
        <taxon>Vespula</taxon>
    </lineage>
</organism>
<dbReference type="AlphaFoldDB" id="A0ABD2CGM1"/>